<comment type="caution">
    <text evidence="3">The sequence shown here is derived from an EMBL/GenBank/DDBJ whole genome shotgun (WGS) entry which is preliminary data.</text>
</comment>
<keyword evidence="2" id="KW-1133">Transmembrane helix</keyword>
<keyword evidence="4" id="KW-1185">Reference proteome</keyword>
<evidence type="ECO:0000313" key="3">
    <source>
        <dbReference type="EMBL" id="KAH7442910.1"/>
    </source>
</evidence>
<feature type="repeat" description="TPR" evidence="1">
    <location>
        <begin position="109"/>
        <end position="142"/>
    </location>
</feature>
<dbReference type="EMBL" id="CM035407">
    <property type="protein sequence ID" value="KAH7442910.1"/>
    <property type="molecule type" value="Genomic_DNA"/>
</dbReference>
<dbReference type="AlphaFoldDB" id="A0A8T2V6U5"/>
<sequence length="269" mass="29783">MSLLSVWSLSKCLQSSSYLYKTVLAFLGSGRLLRLVFPRAWSSVTLRSSNPLPPLVKVSSAFSRDRSFNRRHVVVAGVSIFWASVGTVAVAAASMSASMLSGSNSARKASLFVKRGMQLLVQGNVEASLTMFENALLSDPRQKPYLWQRGLSLYYANRFAEGAVQFREDVAVNPNDTEESIWCFICEARVQGVENARKQFLEVGQDRRPVMQKAYKLFKDGGLYHEAEGNAEDAKSAILAACRTPYGLRSGDYMASLAKVHCKCQGWEL</sequence>
<dbReference type="Gene3D" id="1.25.40.10">
    <property type="entry name" value="Tetratricopeptide repeat domain"/>
    <property type="match status" value="1"/>
</dbReference>
<keyword evidence="2" id="KW-0472">Membrane</keyword>
<keyword evidence="2" id="KW-0812">Transmembrane</keyword>
<accession>A0A8T2V6U5</accession>
<dbReference type="SUPFAM" id="SSF48452">
    <property type="entry name" value="TPR-like"/>
    <property type="match status" value="1"/>
</dbReference>
<dbReference type="PANTHER" id="PTHR47908:SF2">
    <property type="entry name" value="TETRATRICOPEPTIDE REPEAT (TPR)-LIKE SUPERFAMILY PROTEIN"/>
    <property type="match status" value="1"/>
</dbReference>
<evidence type="ECO:0000256" key="1">
    <source>
        <dbReference type="PROSITE-ProRule" id="PRU00339"/>
    </source>
</evidence>
<reference evidence="3" key="1">
    <citation type="submission" date="2021-08" db="EMBL/GenBank/DDBJ databases">
        <title>WGS assembly of Ceratopteris richardii.</title>
        <authorList>
            <person name="Marchant D.B."/>
            <person name="Chen G."/>
            <person name="Jenkins J."/>
            <person name="Shu S."/>
            <person name="Leebens-Mack J."/>
            <person name="Grimwood J."/>
            <person name="Schmutz J."/>
            <person name="Soltis P."/>
            <person name="Soltis D."/>
            <person name="Chen Z.-H."/>
        </authorList>
    </citation>
    <scope>NUCLEOTIDE SEQUENCE</scope>
    <source>
        <strain evidence="3">Whitten #5841</strain>
        <tissue evidence="3">Leaf</tissue>
    </source>
</reference>
<evidence type="ECO:0000256" key="2">
    <source>
        <dbReference type="SAM" id="Phobius"/>
    </source>
</evidence>
<dbReference type="Proteomes" id="UP000825935">
    <property type="component" value="Chromosome 2"/>
</dbReference>
<organism evidence="3 4">
    <name type="scientific">Ceratopteris richardii</name>
    <name type="common">Triangle waterfern</name>
    <dbReference type="NCBI Taxonomy" id="49495"/>
    <lineage>
        <taxon>Eukaryota</taxon>
        <taxon>Viridiplantae</taxon>
        <taxon>Streptophyta</taxon>
        <taxon>Embryophyta</taxon>
        <taxon>Tracheophyta</taxon>
        <taxon>Polypodiopsida</taxon>
        <taxon>Polypodiidae</taxon>
        <taxon>Polypodiales</taxon>
        <taxon>Pteridineae</taxon>
        <taxon>Pteridaceae</taxon>
        <taxon>Parkerioideae</taxon>
        <taxon>Ceratopteris</taxon>
    </lineage>
</organism>
<dbReference type="PROSITE" id="PS50005">
    <property type="entry name" value="TPR"/>
    <property type="match status" value="1"/>
</dbReference>
<proteinExistence type="predicted"/>
<protein>
    <submittedName>
        <fullName evidence="3">Uncharacterized protein</fullName>
    </submittedName>
</protein>
<dbReference type="PANTHER" id="PTHR47908">
    <property type="match status" value="1"/>
</dbReference>
<gene>
    <name evidence="3" type="ORF">KP509_02G007400</name>
</gene>
<evidence type="ECO:0000313" key="4">
    <source>
        <dbReference type="Proteomes" id="UP000825935"/>
    </source>
</evidence>
<dbReference type="OrthoDB" id="2017782at2759"/>
<dbReference type="InterPro" id="IPR019734">
    <property type="entry name" value="TPR_rpt"/>
</dbReference>
<feature type="transmembrane region" description="Helical" evidence="2">
    <location>
        <begin position="73"/>
        <end position="95"/>
    </location>
</feature>
<keyword evidence="1" id="KW-0802">TPR repeat</keyword>
<dbReference type="InterPro" id="IPR011990">
    <property type="entry name" value="TPR-like_helical_dom_sf"/>
</dbReference>
<name>A0A8T2V6U5_CERRI</name>
<dbReference type="GO" id="GO:0009507">
    <property type="term" value="C:chloroplast"/>
    <property type="evidence" value="ECO:0007669"/>
    <property type="project" value="TreeGrafter"/>
</dbReference>